<evidence type="ECO:0000313" key="2">
    <source>
        <dbReference type="EMBL" id="GAI21959.1"/>
    </source>
</evidence>
<accession>X1NTJ8</accession>
<dbReference type="EMBL" id="BARV01017318">
    <property type="protein sequence ID" value="GAI21959.1"/>
    <property type="molecule type" value="Genomic_DNA"/>
</dbReference>
<gene>
    <name evidence="2" type="ORF">S06H3_29545</name>
</gene>
<dbReference type="AlphaFoldDB" id="X1NTJ8"/>
<protein>
    <submittedName>
        <fullName evidence="2">Uncharacterized protein</fullName>
    </submittedName>
</protein>
<reference evidence="2" key="1">
    <citation type="journal article" date="2014" name="Front. Microbiol.">
        <title>High frequency of phylogenetically diverse reductive dehalogenase-homologous genes in deep subseafloor sedimentary metagenomes.</title>
        <authorList>
            <person name="Kawai M."/>
            <person name="Futagami T."/>
            <person name="Toyoda A."/>
            <person name="Takaki Y."/>
            <person name="Nishi S."/>
            <person name="Hori S."/>
            <person name="Arai W."/>
            <person name="Tsubouchi T."/>
            <person name="Morono Y."/>
            <person name="Uchiyama I."/>
            <person name="Ito T."/>
            <person name="Fujiyama A."/>
            <person name="Inagaki F."/>
            <person name="Takami H."/>
        </authorList>
    </citation>
    <scope>NUCLEOTIDE SEQUENCE</scope>
    <source>
        <strain evidence="2">Expedition CK06-06</strain>
    </source>
</reference>
<organism evidence="2">
    <name type="scientific">marine sediment metagenome</name>
    <dbReference type="NCBI Taxonomy" id="412755"/>
    <lineage>
        <taxon>unclassified sequences</taxon>
        <taxon>metagenomes</taxon>
        <taxon>ecological metagenomes</taxon>
    </lineage>
</organism>
<feature type="non-terminal residue" evidence="2">
    <location>
        <position position="1"/>
    </location>
</feature>
<comment type="caution">
    <text evidence="2">The sequence shown here is derived from an EMBL/GenBank/DDBJ whole genome shotgun (WGS) entry which is preliminary data.</text>
</comment>
<sequence>GDYASAGNNSRAVLSLELFNPTYWKQDPLTVAKTGLAKMKTAVNKALGASPVRSKMPTPLETPLGTSYGADGKRL</sequence>
<evidence type="ECO:0000256" key="1">
    <source>
        <dbReference type="SAM" id="MobiDB-lite"/>
    </source>
</evidence>
<proteinExistence type="predicted"/>
<name>X1NTJ8_9ZZZZ</name>
<feature type="region of interest" description="Disordered" evidence="1">
    <location>
        <begin position="50"/>
        <end position="75"/>
    </location>
</feature>